<evidence type="ECO:0000259" key="1">
    <source>
        <dbReference type="Pfam" id="PF12641"/>
    </source>
</evidence>
<keyword evidence="3" id="KW-1185">Reference proteome</keyword>
<dbReference type="Proteomes" id="UP000010866">
    <property type="component" value="Chromosome"/>
</dbReference>
<dbReference type="InterPro" id="IPR008254">
    <property type="entry name" value="Flavodoxin/NO_synth"/>
</dbReference>
<feature type="domain" description="Flavodoxin-like" evidence="1">
    <location>
        <begin position="4"/>
        <end position="157"/>
    </location>
</feature>
<dbReference type="InterPro" id="IPR052200">
    <property type="entry name" value="Protoporphyrinogen_IX_DH"/>
</dbReference>
<name>L0KXR2_METHD</name>
<dbReference type="HOGENOM" id="CLU_098259_3_0_2"/>
<dbReference type="RefSeq" id="WP_015325061.1">
    <property type="nucleotide sequence ID" value="NC_019977.1"/>
</dbReference>
<dbReference type="Gene3D" id="3.40.50.360">
    <property type="match status" value="1"/>
</dbReference>
<accession>L0KXR2</accession>
<dbReference type="SUPFAM" id="SSF52218">
    <property type="entry name" value="Flavoproteins"/>
    <property type="match status" value="1"/>
</dbReference>
<proteinExistence type="predicted"/>
<sequence>MKTLVTYMSQTGNTKKIAEAIYGELEGEKDIKPITEVKDLQGYDLAFIGFPIMQFDIPPVVKDFVSANTSGKKIAIFMTHAVPEGFEAIHSWTGSYEQAAAGADILGKFDCQGELAQPIIDMLLKADDPQMKAFGEMGPSTKGQPDESRVQKAKAFAKEVQAKV</sequence>
<evidence type="ECO:0000313" key="3">
    <source>
        <dbReference type="Proteomes" id="UP000010866"/>
    </source>
</evidence>
<evidence type="ECO:0000313" key="2">
    <source>
        <dbReference type="EMBL" id="AGB49896.1"/>
    </source>
</evidence>
<gene>
    <name evidence="2" type="ordered locus">Metho_1707</name>
</gene>
<organism evidence="2 3">
    <name type="scientific">Methanomethylovorans hollandica (strain DSM 15978 / NBRC 107637 / DMS1)</name>
    <dbReference type="NCBI Taxonomy" id="867904"/>
    <lineage>
        <taxon>Archaea</taxon>
        <taxon>Methanobacteriati</taxon>
        <taxon>Methanobacteriota</taxon>
        <taxon>Stenosarchaea group</taxon>
        <taxon>Methanomicrobia</taxon>
        <taxon>Methanosarcinales</taxon>
        <taxon>Methanosarcinaceae</taxon>
        <taxon>Methanomethylovorans</taxon>
    </lineage>
</organism>
<dbReference type="STRING" id="867904.Metho_1707"/>
<dbReference type="GO" id="GO:0070819">
    <property type="term" value="F:menaquinone-dependent protoporphyrinogen oxidase activity"/>
    <property type="evidence" value="ECO:0007669"/>
    <property type="project" value="TreeGrafter"/>
</dbReference>
<dbReference type="EMBL" id="CP003362">
    <property type="protein sequence ID" value="AGB49896.1"/>
    <property type="molecule type" value="Genomic_DNA"/>
</dbReference>
<dbReference type="PANTHER" id="PTHR38030:SF2">
    <property type="entry name" value="PROTOPORPHYRINOGEN IX DEHYDROGENASE [QUINONE]"/>
    <property type="match status" value="1"/>
</dbReference>
<protein>
    <submittedName>
        <fullName evidence="2">Flavodoxin</fullName>
    </submittedName>
</protein>
<dbReference type="GeneID" id="14406220"/>
<reference evidence="3" key="1">
    <citation type="submission" date="2012-02" db="EMBL/GenBank/DDBJ databases">
        <title>Complete sequence of chromosome of Methanomethylovorans hollandica DSM 15978.</title>
        <authorList>
            <person name="Lucas S."/>
            <person name="Copeland A."/>
            <person name="Lapidus A."/>
            <person name="Glavina del Rio T."/>
            <person name="Dalin E."/>
            <person name="Tice H."/>
            <person name="Bruce D."/>
            <person name="Goodwin L."/>
            <person name="Pitluck S."/>
            <person name="Peters L."/>
            <person name="Mikhailova N."/>
            <person name="Held B."/>
            <person name="Kyrpides N."/>
            <person name="Mavromatis K."/>
            <person name="Ivanova N."/>
            <person name="Brettin T."/>
            <person name="Detter J.C."/>
            <person name="Han C."/>
            <person name="Larimer F."/>
            <person name="Land M."/>
            <person name="Hauser L."/>
            <person name="Markowitz V."/>
            <person name="Cheng J.-F."/>
            <person name="Hugenholtz P."/>
            <person name="Woyke T."/>
            <person name="Wu D."/>
            <person name="Spring S."/>
            <person name="Schroeder M."/>
            <person name="Brambilla E."/>
            <person name="Klenk H.-P."/>
            <person name="Eisen J.A."/>
        </authorList>
    </citation>
    <scope>NUCLEOTIDE SEQUENCE [LARGE SCALE GENOMIC DNA]</scope>
    <source>
        <strain evidence="3">DSM 15978 / NBRC 107637 / DMS1</strain>
    </source>
</reference>
<dbReference type="OrthoDB" id="73155at2157"/>
<dbReference type="Pfam" id="PF12641">
    <property type="entry name" value="Flavodoxin_3"/>
    <property type="match status" value="1"/>
</dbReference>
<dbReference type="AlphaFoldDB" id="L0KXR2"/>
<dbReference type="InterPro" id="IPR029039">
    <property type="entry name" value="Flavoprotein-like_sf"/>
</dbReference>
<dbReference type="KEGG" id="mhz:Metho_1707"/>
<dbReference type="PANTHER" id="PTHR38030">
    <property type="entry name" value="PROTOPORPHYRINOGEN IX DEHYDROGENASE [MENAQUINONE]"/>
    <property type="match status" value="1"/>
</dbReference>
<dbReference type="GO" id="GO:0010181">
    <property type="term" value="F:FMN binding"/>
    <property type="evidence" value="ECO:0007669"/>
    <property type="project" value="InterPro"/>
</dbReference>
<dbReference type="GO" id="GO:0006783">
    <property type="term" value="P:heme biosynthetic process"/>
    <property type="evidence" value="ECO:0007669"/>
    <property type="project" value="TreeGrafter"/>
</dbReference>